<dbReference type="NCBIfam" id="TIGR03821">
    <property type="entry name" value="EFP_modif_epmB"/>
    <property type="match status" value="1"/>
</dbReference>
<evidence type="ECO:0000256" key="1">
    <source>
        <dbReference type="ARBA" id="ARBA00001352"/>
    </source>
</evidence>
<dbReference type="InterPro" id="IPR003739">
    <property type="entry name" value="Lys_aminomutase/Glu_NH3_mut"/>
</dbReference>
<dbReference type="PANTHER" id="PTHR30538">
    <property type="entry name" value="LYSINE 2,3-AMINOMUTASE-RELATED"/>
    <property type="match status" value="1"/>
</dbReference>
<evidence type="ECO:0000256" key="6">
    <source>
        <dbReference type="ARBA" id="ARBA00022485"/>
    </source>
</evidence>
<evidence type="ECO:0000256" key="14">
    <source>
        <dbReference type="PIRSR" id="PIRSR004911-1"/>
    </source>
</evidence>
<evidence type="ECO:0000259" key="16">
    <source>
        <dbReference type="PROSITE" id="PS51918"/>
    </source>
</evidence>
<name>A0A4Z0M0M6_9GAMM</name>
<evidence type="ECO:0000313" key="18">
    <source>
        <dbReference type="Proteomes" id="UP000298050"/>
    </source>
</evidence>
<dbReference type="InterPro" id="IPR013785">
    <property type="entry name" value="Aldolase_TIM"/>
</dbReference>
<dbReference type="SFLD" id="SFLDS00029">
    <property type="entry name" value="Radical_SAM"/>
    <property type="match status" value="1"/>
</dbReference>
<dbReference type="EMBL" id="SRLE01000008">
    <property type="protein sequence ID" value="TGD72987.1"/>
    <property type="molecule type" value="Genomic_DNA"/>
</dbReference>
<evidence type="ECO:0000256" key="5">
    <source>
        <dbReference type="ARBA" id="ARBA00022363"/>
    </source>
</evidence>
<gene>
    <name evidence="17" type="primary">epmB</name>
    <name evidence="17" type="ORF">E4634_11920</name>
</gene>
<sequence length="337" mass="36366">MTPQTQVIATPGSWQSQLREVVTCGEELLRLLDLQPDAVGLSTAAARDFPLKVPHAFVRRMRRGDPRDPLLRQVLASGEEMLAVPGFGDDPVGETGAANQRPGVVSKYHGRALLIVSGGCAVNCRYCFRRHFPYADNRVARGDWDDALAALARDPDIHEIILSGGDPLVAGDRQLGELVDAIARMPGVRRLRVHSRLPVVIPDRVSDALLQAITRPGLDTVMVIHANHAREIDADVAAANTRLRQAGITVLNQSVLLAGVNDTADALVELSEALFAAGALPYYLHLLDRVRGAAHFEVGESQARTLHREMSARLPGYLVPKLVREIAGAPGKTVLAG</sequence>
<organism evidence="17 18">
    <name type="scientific">Mangrovimicrobium sediminis</name>
    <dbReference type="NCBI Taxonomy" id="2562682"/>
    <lineage>
        <taxon>Bacteria</taxon>
        <taxon>Pseudomonadati</taxon>
        <taxon>Pseudomonadota</taxon>
        <taxon>Gammaproteobacteria</taxon>
        <taxon>Cellvibrionales</taxon>
        <taxon>Halieaceae</taxon>
        <taxon>Mangrovimicrobium</taxon>
    </lineage>
</organism>
<comment type="cofactor">
    <cofactor evidence="3">
        <name>[4Fe-4S] cluster</name>
        <dbReference type="ChEBI" id="CHEBI:49883"/>
    </cofactor>
</comment>
<dbReference type="GO" id="GO:0046872">
    <property type="term" value="F:metal ion binding"/>
    <property type="evidence" value="ECO:0007669"/>
    <property type="project" value="UniProtKB-KW"/>
</dbReference>
<keyword evidence="8 14" id="KW-0479">Metal-binding</keyword>
<dbReference type="Pfam" id="PF04055">
    <property type="entry name" value="Radical_SAM"/>
    <property type="match status" value="1"/>
</dbReference>
<evidence type="ECO:0000256" key="7">
    <source>
        <dbReference type="ARBA" id="ARBA00022691"/>
    </source>
</evidence>
<evidence type="ECO:0000256" key="8">
    <source>
        <dbReference type="ARBA" id="ARBA00022723"/>
    </source>
</evidence>
<feature type="domain" description="Radical SAM core" evidence="16">
    <location>
        <begin position="106"/>
        <end position="330"/>
    </location>
</feature>
<evidence type="ECO:0000256" key="10">
    <source>
        <dbReference type="ARBA" id="ARBA00023004"/>
    </source>
</evidence>
<evidence type="ECO:0000313" key="17">
    <source>
        <dbReference type="EMBL" id="TGD72987.1"/>
    </source>
</evidence>
<comment type="similarity">
    <text evidence="4">Belongs to the radical SAM superfamily. KamA family.</text>
</comment>
<accession>A0A4Z0M0M6</accession>
<dbReference type="OrthoDB" id="9770937at2"/>
<reference evidence="17 18" key="1">
    <citation type="submission" date="2019-04" db="EMBL/GenBank/DDBJ databases">
        <title>Taxonomy of novel Haliea sp. from mangrove soil of West Coast of India.</title>
        <authorList>
            <person name="Verma A."/>
            <person name="Kumar P."/>
            <person name="Krishnamurthi S."/>
        </authorList>
    </citation>
    <scope>NUCLEOTIDE SEQUENCE [LARGE SCALE GENOMIC DNA]</scope>
    <source>
        <strain evidence="17 18">SAOS-164</strain>
    </source>
</reference>
<evidence type="ECO:0000256" key="4">
    <source>
        <dbReference type="ARBA" id="ARBA00008703"/>
    </source>
</evidence>
<dbReference type="InterPro" id="IPR058240">
    <property type="entry name" value="rSAM_sf"/>
</dbReference>
<dbReference type="PANTHER" id="PTHR30538:SF1">
    <property type="entry name" value="L-LYSINE 2,3-AMINOMUTASE"/>
    <property type="match status" value="1"/>
</dbReference>
<keyword evidence="9 15" id="KW-0663">Pyridoxal phosphate</keyword>
<dbReference type="GO" id="GO:0051539">
    <property type="term" value="F:4 iron, 4 sulfur cluster binding"/>
    <property type="evidence" value="ECO:0007669"/>
    <property type="project" value="UniProtKB-KW"/>
</dbReference>
<evidence type="ECO:0000256" key="3">
    <source>
        <dbReference type="ARBA" id="ARBA00001966"/>
    </source>
</evidence>
<evidence type="ECO:0000256" key="2">
    <source>
        <dbReference type="ARBA" id="ARBA00001933"/>
    </source>
</evidence>
<keyword evidence="10" id="KW-0408">Iron</keyword>
<dbReference type="PIRSF" id="PIRSF004911">
    <property type="entry name" value="DUF160"/>
    <property type="match status" value="1"/>
</dbReference>
<dbReference type="SFLD" id="SFLDF00314">
    <property type="entry name" value="L-lysine_2_3-aminomutase_(yjeK"/>
    <property type="match status" value="1"/>
</dbReference>
<keyword evidence="11 14" id="KW-0411">Iron-sulfur</keyword>
<dbReference type="AlphaFoldDB" id="A0A4Z0M0M6"/>
<dbReference type="NCBIfam" id="TIGR00238">
    <property type="entry name" value="KamA family radical SAM protein"/>
    <property type="match status" value="1"/>
</dbReference>
<proteinExistence type="inferred from homology"/>
<dbReference type="Proteomes" id="UP000298050">
    <property type="component" value="Unassembled WGS sequence"/>
</dbReference>
<dbReference type="Gene3D" id="3.20.20.70">
    <property type="entry name" value="Aldolase class I"/>
    <property type="match status" value="1"/>
</dbReference>
<dbReference type="SUPFAM" id="SSF102114">
    <property type="entry name" value="Radical SAM enzymes"/>
    <property type="match status" value="1"/>
</dbReference>
<evidence type="ECO:0000256" key="13">
    <source>
        <dbReference type="ARBA" id="ARBA00030756"/>
    </source>
</evidence>
<keyword evidence="7" id="KW-0949">S-adenosyl-L-methionine</keyword>
<keyword evidence="18" id="KW-1185">Reference proteome</keyword>
<dbReference type="PROSITE" id="PS51918">
    <property type="entry name" value="RADICAL_SAM"/>
    <property type="match status" value="1"/>
</dbReference>
<feature type="binding site" evidence="14">
    <location>
        <position position="124"/>
    </location>
    <ligand>
        <name>[4Fe-4S] cluster</name>
        <dbReference type="ChEBI" id="CHEBI:49883"/>
        <note>4Fe-4S-S-AdoMet</note>
    </ligand>
</feature>
<keyword evidence="12" id="KW-0413">Isomerase</keyword>
<dbReference type="GO" id="GO:0016853">
    <property type="term" value="F:isomerase activity"/>
    <property type="evidence" value="ECO:0007669"/>
    <property type="project" value="UniProtKB-KW"/>
</dbReference>
<keyword evidence="6 14" id="KW-0004">4Fe-4S</keyword>
<comment type="cofactor">
    <cofactor evidence="2 15">
        <name>pyridoxal 5'-phosphate</name>
        <dbReference type="ChEBI" id="CHEBI:597326"/>
    </cofactor>
</comment>
<protein>
    <recommendedName>
        <fullName evidence="5">L-lysine 2,3-aminomutase</fullName>
    </recommendedName>
    <alternativeName>
        <fullName evidence="13">EF-P post-translational modification enzyme B</fullName>
    </alternativeName>
</protein>
<evidence type="ECO:0000256" key="9">
    <source>
        <dbReference type="ARBA" id="ARBA00022898"/>
    </source>
</evidence>
<dbReference type="InterPro" id="IPR007197">
    <property type="entry name" value="rSAM"/>
</dbReference>
<comment type="catalytic activity">
    <reaction evidence="1">
        <text>L-lysine = D-beta-lysine</text>
        <dbReference type="Rhea" id="RHEA:44148"/>
        <dbReference type="ChEBI" id="CHEBI:32551"/>
        <dbReference type="ChEBI" id="CHEBI:84138"/>
    </reaction>
</comment>
<evidence type="ECO:0000256" key="15">
    <source>
        <dbReference type="PIRSR" id="PIRSR603739-50"/>
    </source>
</evidence>
<dbReference type="RefSeq" id="WP_135444171.1">
    <property type="nucleotide sequence ID" value="NZ_SRLE01000008.1"/>
</dbReference>
<evidence type="ECO:0000256" key="12">
    <source>
        <dbReference type="ARBA" id="ARBA00023235"/>
    </source>
</evidence>
<dbReference type="InterPro" id="IPR022462">
    <property type="entry name" value="EpmB"/>
</dbReference>
<feature type="binding site" evidence="14">
    <location>
        <position position="127"/>
    </location>
    <ligand>
        <name>[4Fe-4S] cluster</name>
        <dbReference type="ChEBI" id="CHEBI:49883"/>
        <note>4Fe-4S-S-AdoMet</note>
    </ligand>
</feature>
<comment type="caution">
    <text evidence="17">The sequence shown here is derived from an EMBL/GenBank/DDBJ whole genome shotgun (WGS) entry which is preliminary data.</text>
</comment>
<evidence type="ECO:0000256" key="11">
    <source>
        <dbReference type="ARBA" id="ARBA00023014"/>
    </source>
</evidence>
<feature type="binding site" evidence="14">
    <location>
        <position position="120"/>
    </location>
    <ligand>
        <name>[4Fe-4S] cluster</name>
        <dbReference type="ChEBI" id="CHEBI:49883"/>
        <note>4Fe-4S-S-AdoMet</note>
    </ligand>
</feature>
<dbReference type="SFLD" id="SFLDG01070">
    <property type="entry name" value="PLP-dependent"/>
    <property type="match status" value="1"/>
</dbReference>
<feature type="modified residue" description="N6-(pyridoxal phosphate)lysine" evidence="15">
    <location>
        <position position="332"/>
    </location>
</feature>
<dbReference type="CDD" id="cd01335">
    <property type="entry name" value="Radical_SAM"/>
    <property type="match status" value="1"/>
</dbReference>